<feature type="domain" description="Septin-type G" evidence="3">
    <location>
        <begin position="128"/>
        <end position="628"/>
    </location>
</feature>
<feature type="region of interest" description="Disordered" evidence="2">
    <location>
        <begin position="1"/>
        <end position="32"/>
    </location>
</feature>
<feature type="compositionally biased region" description="Polar residues" evidence="2">
    <location>
        <begin position="416"/>
        <end position="428"/>
    </location>
</feature>
<protein>
    <recommendedName>
        <fullName evidence="3">Septin-type G domain-containing protein</fullName>
    </recommendedName>
</protein>
<name>A0A4Q2DTP2_9AGAR</name>
<feature type="compositionally biased region" description="Basic residues" evidence="2">
    <location>
        <begin position="1"/>
        <end position="10"/>
    </location>
</feature>
<dbReference type="Gene3D" id="3.40.50.300">
    <property type="entry name" value="P-loop containing nucleotide triphosphate hydrolases"/>
    <property type="match status" value="1"/>
</dbReference>
<feature type="compositionally biased region" description="Basic residues" evidence="2">
    <location>
        <begin position="449"/>
        <end position="464"/>
    </location>
</feature>
<feature type="compositionally biased region" description="Polar residues" evidence="2">
    <location>
        <begin position="16"/>
        <end position="30"/>
    </location>
</feature>
<evidence type="ECO:0000256" key="2">
    <source>
        <dbReference type="SAM" id="MobiDB-lite"/>
    </source>
</evidence>
<dbReference type="PROSITE" id="PS51719">
    <property type="entry name" value="G_SEPTIN"/>
    <property type="match status" value="1"/>
</dbReference>
<feature type="region of interest" description="Disordered" evidence="2">
    <location>
        <begin position="524"/>
        <end position="564"/>
    </location>
</feature>
<comment type="similarity">
    <text evidence="1">Belongs to the TRAFAC class TrmE-Era-EngA-EngB-Septin-like GTPase superfamily. Septin GTPase family.</text>
</comment>
<dbReference type="SUPFAM" id="SSF52540">
    <property type="entry name" value="P-loop containing nucleoside triphosphate hydrolases"/>
    <property type="match status" value="1"/>
</dbReference>
<feature type="region of interest" description="Disordered" evidence="2">
    <location>
        <begin position="267"/>
        <end position="317"/>
    </location>
</feature>
<feature type="compositionally biased region" description="Acidic residues" evidence="2">
    <location>
        <begin position="300"/>
        <end position="315"/>
    </location>
</feature>
<evidence type="ECO:0000313" key="5">
    <source>
        <dbReference type="Proteomes" id="UP000290288"/>
    </source>
</evidence>
<feature type="compositionally biased region" description="Polar residues" evidence="2">
    <location>
        <begin position="548"/>
        <end position="560"/>
    </location>
</feature>
<reference evidence="4 5" key="1">
    <citation type="submission" date="2019-01" db="EMBL/GenBank/DDBJ databases">
        <title>Draft genome sequence of Psathyrella aberdarensis IHI B618.</title>
        <authorList>
            <person name="Buettner E."/>
            <person name="Kellner H."/>
        </authorList>
    </citation>
    <scope>NUCLEOTIDE SEQUENCE [LARGE SCALE GENOMIC DNA]</scope>
    <source>
        <strain evidence="4 5">IHI B618</strain>
    </source>
</reference>
<dbReference type="GO" id="GO:0005525">
    <property type="term" value="F:GTP binding"/>
    <property type="evidence" value="ECO:0007669"/>
    <property type="project" value="UniProtKB-KW"/>
</dbReference>
<accession>A0A4Q2DTP2</accession>
<keyword evidence="5" id="KW-1185">Reference proteome</keyword>
<dbReference type="InterPro" id="IPR030379">
    <property type="entry name" value="G_SEPTIN_dom"/>
</dbReference>
<dbReference type="PANTHER" id="PTHR18884">
    <property type="entry name" value="SEPTIN"/>
    <property type="match status" value="1"/>
</dbReference>
<keyword evidence="1" id="KW-0342">GTP-binding</keyword>
<feature type="compositionally biased region" description="Basic and acidic residues" evidence="2">
    <location>
        <begin position="429"/>
        <end position="442"/>
    </location>
</feature>
<dbReference type="STRING" id="2316362.A0A4Q2DTP2"/>
<dbReference type="Pfam" id="PF00735">
    <property type="entry name" value="Septin"/>
    <property type="match status" value="3"/>
</dbReference>
<dbReference type="Proteomes" id="UP000290288">
    <property type="component" value="Unassembled WGS sequence"/>
</dbReference>
<evidence type="ECO:0000313" key="4">
    <source>
        <dbReference type="EMBL" id="RXW22474.1"/>
    </source>
</evidence>
<dbReference type="InterPro" id="IPR027417">
    <property type="entry name" value="P-loop_NTPase"/>
</dbReference>
<keyword evidence="1" id="KW-0547">Nucleotide-binding</keyword>
<dbReference type="EMBL" id="SDEE01000070">
    <property type="protein sequence ID" value="RXW22474.1"/>
    <property type="molecule type" value="Genomic_DNA"/>
</dbReference>
<dbReference type="OrthoDB" id="10261408at2759"/>
<feature type="compositionally biased region" description="Polar residues" evidence="2">
    <location>
        <begin position="267"/>
        <end position="291"/>
    </location>
</feature>
<evidence type="ECO:0000259" key="3">
    <source>
        <dbReference type="PROSITE" id="PS51719"/>
    </source>
</evidence>
<feature type="compositionally biased region" description="Polar residues" evidence="2">
    <location>
        <begin position="79"/>
        <end position="93"/>
    </location>
</feature>
<gene>
    <name evidence="4" type="ORF">EST38_g3373</name>
</gene>
<evidence type="ECO:0000256" key="1">
    <source>
        <dbReference type="RuleBase" id="RU004560"/>
    </source>
</evidence>
<dbReference type="AlphaFoldDB" id="A0A4Q2DTP2"/>
<comment type="caution">
    <text evidence="4">The sequence shown here is derived from an EMBL/GenBank/DDBJ whole genome shotgun (WGS) entry which is preliminary data.</text>
</comment>
<proteinExistence type="inferred from homology"/>
<feature type="region of interest" description="Disordered" evidence="2">
    <location>
        <begin position="46"/>
        <end position="93"/>
    </location>
</feature>
<feature type="region of interest" description="Disordered" evidence="2">
    <location>
        <begin position="373"/>
        <end position="485"/>
    </location>
</feature>
<organism evidence="4 5">
    <name type="scientific">Candolleomyces aberdarensis</name>
    <dbReference type="NCBI Taxonomy" id="2316362"/>
    <lineage>
        <taxon>Eukaryota</taxon>
        <taxon>Fungi</taxon>
        <taxon>Dikarya</taxon>
        <taxon>Basidiomycota</taxon>
        <taxon>Agaricomycotina</taxon>
        <taxon>Agaricomycetes</taxon>
        <taxon>Agaricomycetidae</taxon>
        <taxon>Agaricales</taxon>
        <taxon>Agaricineae</taxon>
        <taxon>Psathyrellaceae</taxon>
        <taxon>Candolleomyces</taxon>
    </lineage>
</organism>
<sequence>MFSFRRKSKKAASEPTIRTSPSLPTLNSQGIPWPEDLVDITAIREVAPEPEEEKHHGGAKVSLQADRTPIPFHKPFRPSESSGRPSDAGNGSISALYMTAGGPPTFEPKRSSTTASLAGRYSQRRARIPPTFNLMVAGGKGTGKTSLLRLLLETADISPAATVDQKAALESFLKGTTKPTQAIQTACVEISESRFDRILFSVIDTPGLDFQEGRELKLDRQVSSIIKYLDAQYADTMSEESKVVRQSKGDQHVHICIYMIDPASVTTAGERQTQTGLPTKTRSETTVSQSAVPDLVSDTSSDDDSEQEEEEEDQETLTLSPAEIRVIRRISARANILPVIAQTDSLTDEKLQAMKKAVLTGLAQAGVDLGVFAPPESATSDPENTPKRKTKFAAPKPKETDDDANGEAATEPENGHASNGNATSNSPDTKAEGEESAEERVSRPVVKLRGSRHGRPASRSRSRKRELSQVVEDDRRPVSPDFGDLDSVATVRFSAHIVAKIDVGSLLPFALIAPEPGRRRLKLVSSPTSERVPTPNPPQSESEGGETAPQTPASVKSSKNLPFLSGPPEDLKGVFIRKYRWGTIDVLDPKHCDFAAMRTAIMSTHLKLLKIRTKEVLYEKYRTEKLLARRATAQISEEQRQRLLEDLGL</sequence>